<keyword evidence="2" id="KW-1185">Reference proteome</keyword>
<dbReference type="Proteomes" id="UP000256304">
    <property type="component" value="Unassembled WGS sequence"/>
</dbReference>
<protein>
    <submittedName>
        <fullName evidence="1">Uncharacterized protein</fullName>
    </submittedName>
</protein>
<gene>
    <name evidence="1" type="ORF">A8990_104126</name>
</gene>
<reference evidence="1 2" key="1">
    <citation type="submission" date="2018-08" db="EMBL/GenBank/DDBJ databases">
        <title>Genomic Encyclopedia of Type Strains, Phase III (KMG-III): the genomes of soil and plant-associated and newly described type strains.</title>
        <authorList>
            <person name="Whitman W."/>
        </authorList>
    </citation>
    <scope>NUCLEOTIDE SEQUENCE [LARGE SCALE GENOMIC DNA]</scope>
    <source>
        <strain evidence="1 2">CGMCC 1.10966</strain>
    </source>
</reference>
<dbReference type="AlphaFoldDB" id="A0A3D9SIA9"/>
<organism evidence="1 2">
    <name type="scientific">Paenibacillus taihuensis</name>
    <dbReference type="NCBI Taxonomy" id="1156355"/>
    <lineage>
        <taxon>Bacteria</taxon>
        <taxon>Bacillati</taxon>
        <taxon>Bacillota</taxon>
        <taxon>Bacilli</taxon>
        <taxon>Bacillales</taxon>
        <taxon>Paenibacillaceae</taxon>
        <taxon>Paenibacillus</taxon>
    </lineage>
</organism>
<proteinExistence type="predicted"/>
<evidence type="ECO:0000313" key="2">
    <source>
        <dbReference type="Proteomes" id="UP000256304"/>
    </source>
</evidence>
<dbReference type="EMBL" id="QTTN01000004">
    <property type="protein sequence ID" value="REE91618.1"/>
    <property type="molecule type" value="Genomic_DNA"/>
</dbReference>
<name>A0A3D9SIA9_9BACL</name>
<comment type="caution">
    <text evidence="1">The sequence shown here is derived from an EMBL/GenBank/DDBJ whole genome shotgun (WGS) entry which is preliminary data.</text>
</comment>
<dbReference type="RefSeq" id="WP_281272482.1">
    <property type="nucleotide sequence ID" value="NZ_QTTN01000004.1"/>
</dbReference>
<sequence length="43" mass="5090">MKAILIIEDDQTIFERDVKALIDKRSVLVDEMETILTTKEFDY</sequence>
<accession>A0A3D9SIA9</accession>
<evidence type="ECO:0000313" key="1">
    <source>
        <dbReference type="EMBL" id="REE91618.1"/>
    </source>
</evidence>